<dbReference type="SUPFAM" id="SSF51161">
    <property type="entry name" value="Trimeric LpxA-like enzymes"/>
    <property type="match status" value="1"/>
</dbReference>
<reference evidence="1 2" key="1">
    <citation type="submission" date="2020-04" db="EMBL/GenBank/DDBJ databases">
        <title>MicrobeNet Type strains.</title>
        <authorList>
            <person name="Nicholson A.C."/>
        </authorList>
    </citation>
    <scope>NUCLEOTIDE SEQUENCE [LARGE SCALE GENOMIC DNA]</scope>
    <source>
        <strain evidence="1 2">DSM 44960</strain>
    </source>
</reference>
<dbReference type="RefSeq" id="WP_067643664.1">
    <property type="nucleotide sequence ID" value="NZ_JAAXOM010000002.1"/>
</dbReference>
<proteinExistence type="predicted"/>
<name>A0A846W431_9NOCA</name>
<dbReference type="Proteomes" id="UP000572007">
    <property type="component" value="Unassembled WGS sequence"/>
</dbReference>
<evidence type="ECO:0000313" key="2">
    <source>
        <dbReference type="Proteomes" id="UP000572007"/>
    </source>
</evidence>
<dbReference type="InterPro" id="IPR011004">
    <property type="entry name" value="Trimer_LpxA-like_sf"/>
</dbReference>
<protein>
    <recommendedName>
        <fullName evidence="3">Acyltransferase</fullName>
    </recommendedName>
</protein>
<dbReference type="Gene3D" id="2.160.10.10">
    <property type="entry name" value="Hexapeptide repeat proteins"/>
    <property type="match status" value="1"/>
</dbReference>
<accession>A0A846W431</accession>
<organism evidence="1 2">
    <name type="scientific">Nocardia coubleae</name>
    <dbReference type="NCBI Taxonomy" id="356147"/>
    <lineage>
        <taxon>Bacteria</taxon>
        <taxon>Bacillati</taxon>
        <taxon>Actinomycetota</taxon>
        <taxon>Actinomycetes</taxon>
        <taxon>Mycobacteriales</taxon>
        <taxon>Nocardiaceae</taxon>
        <taxon>Nocardia</taxon>
    </lineage>
</organism>
<evidence type="ECO:0008006" key="3">
    <source>
        <dbReference type="Google" id="ProtNLM"/>
    </source>
</evidence>
<dbReference type="EMBL" id="JAAXOM010000002">
    <property type="protein sequence ID" value="NKX87506.1"/>
    <property type="molecule type" value="Genomic_DNA"/>
</dbReference>
<gene>
    <name evidence="1" type="ORF">HGA10_09305</name>
</gene>
<keyword evidence="2" id="KW-1185">Reference proteome</keyword>
<evidence type="ECO:0000313" key="1">
    <source>
        <dbReference type="EMBL" id="NKX87506.1"/>
    </source>
</evidence>
<comment type="caution">
    <text evidence="1">The sequence shown here is derived from an EMBL/GenBank/DDBJ whole genome shotgun (WGS) entry which is preliminary data.</text>
</comment>
<sequence length="228" mass="24653">MPKPSVLAQAVLWLLPAGSAKNALLRRFGHHIGSDVRFGPALVLNCRRFAIADGVTVGAGNVFRGMNEVRLGRDVMIGSWNWVSAHPGYQGYSDRAGRLIVGDGTFITSRHYLDCSGTIEIGEWSAIAGQRSTLQTHELDVVTNETTVGQVRIGDRALVATGCLMLRGTSLPDRSVLAAGSTMARQKPDTVLEQGLWGGSPARFIKPIQGEWFDRTSIHTDVVPFDAL</sequence>
<dbReference type="AlphaFoldDB" id="A0A846W431"/>